<evidence type="ECO:0000256" key="2">
    <source>
        <dbReference type="SAM" id="SignalP"/>
    </source>
</evidence>
<evidence type="ECO:0000256" key="1">
    <source>
        <dbReference type="SAM" id="MobiDB-lite"/>
    </source>
</evidence>
<organism evidence="3">
    <name type="scientific">Phaeodactylum tricornutum</name>
    <name type="common">Diatom</name>
    <dbReference type="NCBI Taxonomy" id="2850"/>
    <lineage>
        <taxon>Eukaryota</taxon>
        <taxon>Sar</taxon>
        <taxon>Stramenopiles</taxon>
        <taxon>Ochrophyta</taxon>
        <taxon>Bacillariophyta</taxon>
        <taxon>Bacillariophyceae</taxon>
        <taxon>Bacillariophycidae</taxon>
        <taxon>Naviculales</taxon>
        <taxon>Phaeodactylaceae</taxon>
        <taxon>Phaeodactylum</taxon>
    </lineage>
</organism>
<evidence type="ECO:0008006" key="4">
    <source>
        <dbReference type="Google" id="ProtNLM"/>
    </source>
</evidence>
<feature type="compositionally biased region" description="Basic and acidic residues" evidence="1">
    <location>
        <begin position="592"/>
        <end position="612"/>
    </location>
</feature>
<feature type="compositionally biased region" description="Basic and acidic residues" evidence="1">
    <location>
        <begin position="389"/>
        <end position="398"/>
    </location>
</feature>
<protein>
    <recommendedName>
        <fullName evidence="4">Transmembrane protein</fullName>
    </recommendedName>
</protein>
<feature type="compositionally biased region" description="Basic and acidic residues" evidence="1">
    <location>
        <begin position="528"/>
        <end position="542"/>
    </location>
</feature>
<keyword evidence="2" id="KW-0732">Signal</keyword>
<gene>
    <name evidence="3" type="ORF">PTTT1_LOCUS11771</name>
</gene>
<dbReference type="EMBL" id="OU594953">
    <property type="protein sequence ID" value="CAG9279966.1"/>
    <property type="molecule type" value="Genomic_DNA"/>
</dbReference>
<sequence length="1390" mass="151901">MPFSLLQVLHLGLLATATAYSVVSQKAVGSHPHHHGKSVVLHVPVAVRLTVEHEGGSGGSSPEMSQGILPTEVGQYRQWGLSLEAFSGKDSPTLPDDALFLDERIIDLSFSYIPTSPNSPATATNIPTTSSLYWGNATLSWRLPIQNRESDPAYPRTYLVLLWEEQRPYLDEYQHQPPTTLGNNNDWYQRRLLARRIAQIPSQTHRPHSIEQSLGANPLAGIVRVGLLQGTSEYIVRDHEPLHASSEPKQNATIATFSTSNFEQRSNAPPAPNVLQNNDTQAKLSTPSSWWQFFAGGACCVLSLLVWAIATARPITTGAAHTNAPRNRVQLGLSLSLSDVDDVAHRNDGQLEDTLSVGDNDTYIGAEDVSYTEETKSSKNGSDVVDNSNDDKGGHRSSDSVSNMSNSDQDSRNGTFGLPPSDVQNSESVSSSDNEMLSPPPRMRRQGLSRASPRLTFDQQMEFWRERDASQNTAPVQSIVCVASDTPPGTNIPERMPMTSPLQNKNSPTRCKRPVDSKATEETLSWLEESKEERILEPEREMSGVCSTTRSNVMNGKKLFDDAAEPETTSHTATQRRLSSFQPNTSRCCPRSSERANKSSKEVEKSSNEDTIAKSSEPYQEQSDRRGAESIHDVEAFQCIPFSRLVSKEKVSVQSQSKASEALAIDSLPFSAPTAESGDIDERLVEPTSLQAFNVEHSTSFQSTVPPLTMYASNAIESAASGMMIDTPDSDEGSRNYPLQELAQADCSSASQPNGVLEVESTQGNAIEPQAGVQAAFKAYGKEVVLGKSSYSPVRTKPDNLDQRNDLSFKPQSSVQTGSNEGFHSDKSSSRFAGPFSDNDKRTPHAGIFRHTAPEQDFTASPLESKRSSVNDGDCTIAVFAVSCPPEKSTCAEADFSATQWIGRKRNFDAVSKLDDGLAQTPLDTSASKCDVVSPENSRQRTLSLPLPPYQASAQINIPTPDKSKQQRRGCECAAKSPGEDCFNDRFFLDSFAKRDSIEAHKSPATPQDSEARLNAVPVVTTETKGRGESSAEGAFTYCSTLPPDSSCSDGRPECCFAGLRVKDEPPTAEIEFPIQNSPAGQKHPIRREGWQSTAETSERGAHYLPDSAASVSLHSFVRDYSDVVWQYQSLDSRSNMQQEKCRHDIYSKPNRGVVRRSRRYRGGSAHVAAAEPVTGRNSTKVFKESMQKPALGSVSESNESMSAVITENLKPSAINQLSEPPSWNQVLPDAAPSAALNSATELFAQDNSDLQFGQKDPFSPVTKEMTVVPHSIFTRRRSNARVFESGKANTESQADENKVEGAASSRESTSVHKSKGLEMEPVERSIQVATNHTVSLDTARSTVQYPRKLKRKFGDERTDTSTLAHEWVFASQPVASIALPRTNDSNDCL</sequence>
<accession>A0A8J9S562</accession>
<dbReference type="Proteomes" id="UP000836788">
    <property type="component" value="Chromosome 12"/>
</dbReference>
<feature type="compositionally biased region" description="Polar residues" evidence="1">
    <location>
        <begin position="500"/>
        <end position="509"/>
    </location>
</feature>
<feature type="compositionally biased region" description="Low complexity" evidence="1">
    <location>
        <begin position="378"/>
        <end position="387"/>
    </location>
</feature>
<evidence type="ECO:0000313" key="3">
    <source>
        <dbReference type="EMBL" id="CAG9279966.1"/>
    </source>
</evidence>
<feature type="compositionally biased region" description="Polar residues" evidence="1">
    <location>
        <begin position="545"/>
        <end position="554"/>
    </location>
</feature>
<feature type="compositionally biased region" description="Polar residues" evidence="1">
    <location>
        <begin position="810"/>
        <end position="822"/>
    </location>
</feature>
<reference evidence="3" key="1">
    <citation type="submission" date="2022-02" db="EMBL/GenBank/DDBJ databases">
        <authorList>
            <person name="Giguere J D."/>
        </authorList>
    </citation>
    <scope>NUCLEOTIDE SEQUENCE</scope>
    <source>
        <strain evidence="3">CCAP 1055/1</strain>
    </source>
</reference>
<feature type="region of interest" description="Disordered" evidence="1">
    <location>
        <begin position="1284"/>
        <end position="1320"/>
    </location>
</feature>
<proteinExistence type="predicted"/>
<name>A0A8J9S562_PHATR</name>
<feature type="compositionally biased region" description="Polar residues" evidence="1">
    <location>
        <begin position="567"/>
        <end position="587"/>
    </location>
</feature>
<feature type="region of interest" description="Disordered" evidence="1">
    <location>
        <begin position="791"/>
        <end position="846"/>
    </location>
</feature>
<feature type="compositionally biased region" description="Low complexity" evidence="1">
    <location>
        <begin position="399"/>
        <end position="408"/>
    </location>
</feature>
<feature type="compositionally biased region" description="Basic and acidic residues" evidence="1">
    <location>
        <begin position="796"/>
        <end position="807"/>
    </location>
</feature>
<feature type="compositionally biased region" description="Low complexity" evidence="1">
    <location>
        <begin position="421"/>
        <end position="435"/>
    </location>
</feature>
<feature type="region of interest" description="Disordered" evidence="1">
    <location>
        <begin position="487"/>
        <end position="628"/>
    </location>
</feature>
<feature type="chain" id="PRO_5035451367" description="Transmembrane protein" evidence="2">
    <location>
        <begin position="20"/>
        <end position="1390"/>
    </location>
</feature>
<feature type="signal peptide" evidence="2">
    <location>
        <begin position="1"/>
        <end position="19"/>
    </location>
</feature>
<feature type="region of interest" description="Disordered" evidence="1">
    <location>
        <begin position="370"/>
        <end position="454"/>
    </location>
</feature>